<sequence length="148" mass="16838">MEQPALAYLIEQLDPIPELESLISAAIAPEAPHVITEGGIIRTGFDETLDKYRRVLREGTSWIAEIEAKERENSGISTLKIDYNKKDGYYFHVTNSQLGNVPAHFFRKATLKNSERFGTEELARIEGEMLEAREKSANLEYEIFYADP</sequence>
<evidence type="ECO:0000259" key="1">
    <source>
        <dbReference type="Pfam" id="PF05190"/>
    </source>
</evidence>
<dbReference type="InterPro" id="IPR007861">
    <property type="entry name" value="DNA_mismatch_repair_MutS_clamp"/>
</dbReference>
<name>A0ABN0B4R8_9STRE</name>
<feature type="domain" description="DNA mismatch repair protein MutS clamp" evidence="1">
    <location>
        <begin position="44"/>
        <end position="134"/>
    </location>
</feature>
<comment type="caution">
    <text evidence="2">The sequence shown here is derived from an EMBL/GenBank/DDBJ whole genome shotgun (WGS) entry which is preliminary data.</text>
</comment>
<reference evidence="2" key="1">
    <citation type="submission" date="2010-09" db="EMBL/GenBank/DDBJ databases">
        <authorList>
            <person name="Daugherty S.C."/>
            <person name="Kilian M."/>
            <person name="Tettelin H."/>
        </authorList>
    </citation>
    <scope>NUCLEOTIDE SEQUENCE [LARGE SCALE GENOMIC DNA]</scope>
    <source>
        <strain evidence="2">SK1302</strain>
    </source>
</reference>
<dbReference type="InterPro" id="IPR036187">
    <property type="entry name" value="DNA_mismatch_repair_MutS_sf"/>
</dbReference>
<accession>A0ABN0B4R8</accession>
<gene>
    <name evidence="2" type="ORF">SIN_1079</name>
</gene>
<dbReference type="EMBL" id="AEDY01000061">
    <property type="protein sequence ID" value="EFO54197.1"/>
    <property type="molecule type" value="Genomic_DNA"/>
</dbReference>
<dbReference type="Pfam" id="PF05190">
    <property type="entry name" value="MutS_IV"/>
    <property type="match status" value="1"/>
</dbReference>
<dbReference type="Gene3D" id="1.10.1420.10">
    <property type="match status" value="1"/>
</dbReference>
<dbReference type="SUPFAM" id="SSF48334">
    <property type="entry name" value="DNA repair protein MutS, domain III"/>
    <property type="match status" value="1"/>
</dbReference>
<organism evidence="2">
    <name type="scientific">Streptococcus infantis SK1302</name>
    <dbReference type="NCBI Taxonomy" id="871237"/>
    <lineage>
        <taxon>Bacteria</taxon>
        <taxon>Bacillati</taxon>
        <taxon>Bacillota</taxon>
        <taxon>Bacilli</taxon>
        <taxon>Lactobacillales</taxon>
        <taxon>Streptococcaceae</taxon>
        <taxon>Streptococcus</taxon>
    </lineage>
</organism>
<protein>
    <submittedName>
        <fullName evidence="2">DNA mismatch repair protein HexA</fullName>
    </submittedName>
</protein>
<evidence type="ECO:0000313" key="2">
    <source>
        <dbReference type="EMBL" id="EFO54197.1"/>
    </source>
</evidence>
<proteinExistence type="predicted"/>